<dbReference type="InterPro" id="IPR045079">
    <property type="entry name" value="Oxoprolinase-like"/>
</dbReference>
<evidence type="ECO:0000259" key="1">
    <source>
        <dbReference type="Pfam" id="PF01968"/>
    </source>
</evidence>
<organism evidence="3 4">
    <name type="scientific">Methanococcoides methylutens</name>
    <dbReference type="NCBI Taxonomy" id="2226"/>
    <lineage>
        <taxon>Archaea</taxon>
        <taxon>Methanobacteriati</taxon>
        <taxon>Methanobacteriota</taxon>
        <taxon>Stenosarchaea group</taxon>
        <taxon>Methanomicrobia</taxon>
        <taxon>Methanosarcinales</taxon>
        <taxon>Methanosarcinaceae</taxon>
        <taxon>Methanococcoides</taxon>
    </lineage>
</organism>
<dbReference type="Pfam" id="PF05378">
    <property type="entry name" value="Hydant_A_N"/>
    <property type="match status" value="1"/>
</dbReference>
<dbReference type="RefSeq" id="WP_048193528.1">
    <property type="nucleotide sequence ID" value="NZ_CAAGSM010000002.1"/>
</dbReference>
<dbReference type="OrthoDB" id="8261at2157"/>
<dbReference type="GO" id="GO:0017168">
    <property type="term" value="F:5-oxoprolinase (ATP-hydrolyzing) activity"/>
    <property type="evidence" value="ECO:0007669"/>
    <property type="project" value="TreeGrafter"/>
</dbReference>
<feature type="domain" description="Hydantoinase/oxoprolinase N-terminal" evidence="2">
    <location>
        <begin position="5"/>
        <end position="159"/>
    </location>
</feature>
<proteinExistence type="predicted"/>
<evidence type="ECO:0000259" key="2">
    <source>
        <dbReference type="Pfam" id="PF05378"/>
    </source>
</evidence>
<dbReference type="PANTHER" id="PTHR11365">
    <property type="entry name" value="5-OXOPROLINASE RELATED"/>
    <property type="match status" value="1"/>
</dbReference>
<keyword evidence="4" id="KW-1185">Reference proteome</keyword>
<evidence type="ECO:0000313" key="4">
    <source>
        <dbReference type="Proteomes" id="UP000029859"/>
    </source>
</evidence>
<comment type="caution">
    <text evidence="3">The sequence shown here is derived from an EMBL/GenBank/DDBJ whole genome shotgun (WGS) entry which is preliminary data.</text>
</comment>
<name>A0A099T2P3_METMT</name>
<dbReference type="InterPro" id="IPR008040">
    <property type="entry name" value="Hydant_A_N"/>
</dbReference>
<dbReference type="PANTHER" id="PTHR11365:SF2">
    <property type="entry name" value="5-OXOPROLINASE"/>
    <property type="match status" value="1"/>
</dbReference>
<feature type="domain" description="Hydantoinase A/oxoprolinase" evidence="1">
    <location>
        <begin position="179"/>
        <end position="543"/>
    </location>
</feature>
<evidence type="ECO:0000313" key="3">
    <source>
        <dbReference type="EMBL" id="KGK99109.1"/>
    </source>
</evidence>
<dbReference type="Proteomes" id="UP000029859">
    <property type="component" value="Unassembled WGS sequence"/>
</dbReference>
<dbReference type="InterPro" id="IPR002821">
    <property type="entry name" value="Hydantoinase_A"/>
</dbReference>
<dbReference type="GO" id="GO:0005829">
    <property type="term" value="C:cytosol"/>
    <property type="evidence" value="ECO:0007669"/>
    <property type="project" value="TreeGrafter"/>
</dbReference>
<sequence length="643" mass="70400">MKYSLGIDAGGTYTDAVLLRDSDEVIIASNKALTTYPDPLEGIRNAIDGIDQEYLKDIKVVSVSTTLSTNSILEGTGFPVGLILVGNYEVNKDLPTEHFTQVNGGHNYNGIEASPLDEDAVKAFAAGIKDRVAAFAVSSYFSIRNHDHELRVKEIVKETTGLPVVCAHELSQDLGAFERAVTAFFNAQLIPITENFMSTVEQYIVSKGVDANVFMLKCDGSVIGIRSALEKPIESIFSGPAGSLVGASFLTGNETCAVIDVGGTSTDISVINGGVPDMSESGAVVGGWKTRVKAIKMETSAMGGDSDVWVKDNHVNIGPRRVIPLCRAADLYPEFLEQLKTNPMPSKGLLGTNFQPTKFFIRTGYDPIDITDMEKEVLAAISETPTSLREIKYRLKKYPSAKHIDLLIQKRLIQTIGFTPTDALHVLGDYEEHTVEAAQIGAKYLGSLCKRDAQEFAAFVKQEFAKNMASDLMSFFLEGVPKNEIRKIFDIESPTKFKVEMPVVLIGGPVVAYLDNLKEILDADIVVPEFSNVGNAAGALAAKGIRRVDFLVRPVSMAAPDWEFYVFSEKGRMNFYEYEEALEYATTTGRETIIQYMADAGLDPEHVKVDVEKEEIIPDGWDHPLETRIRVMGVGASLVEEEC</sequence>
<dbReference type="AlphaFoldDB" id="A0A099T2P3"/>
<dbReference type="EMBL" id="JRHO01000009">
    <property type="protein sequence ID" value="KGK99109.1"/>
    <property type="molecule type" value="Genomic_DNA"/>
</dbReference>
<reference evidence="3 4" key="1">
    <citation type="submission" date="2014-09" db="EMBL/GenBank/DDBJ databases">
        <title>Draft genome sequence of an obligately methylotrophic methanogen, Methanococcoides methylutens, isolated from marine sediment.</title>
        <authorList>
            <person name="Guan Y."/>
            <person name="Ngugi D.K."/>
            <person name="Blom J."/>
            <person name="Ali S."/>
            <person name="Ferry J.G."/>
            <person name="Stingl U."/>
        </authorList>
    </citation>
    <scope>NUCLEOTIDE SEQUENCE [LARGE SCALE GENOMIC DNA]</scope>
    <source>
        <strain evidence="3 4">DSM 2657</strain>
    </source>
</reference>
<protein>
    <submittedName>
        <fullName evidence="3">Hydantoinase</fullName>
    </submittedName>
</protein>
<gene>
    <name evidence="3" type="ORF">LI82_03505</name>
</gene>
<dbReference type="InterPro" id="IPR043129">
    <property type="entry name" value="ATPase_NBD"/>
</dbReference>
<dbReference type="GO" id="GO:0006749">
    <property type="term" value="P:glutathione metabolic process"/>
    <property type="evidence" value="ECO:0007669"/>
    <property type="project" value="TreeGrafter"/>
</dbReference>
<accession>A0A099T2P3</accession>
<dbReference type="Pfam" id="PF01968">
    <property type="entry name" value="Hydantoinase_A"/>
    <property type="match status" value="1"/>
</dbReference>
<dbReference type="SUPFAM" id="SSF53067">
    <property type="entry name" value="Actin-like ATPase domain"/>
    <property type="match status" value="1"/>
</dbReference>